<evidence type="ECO:0000313" key="2">
    <source>
        <dbReference type="EMBL" id="SEJ33513.1"/>
    </source>
</evidence>
<dbReference type="Gene3D" id="3.30.420.10">
    <property type="entry name" value="Ribonuclease H-like superfamily/Ribonuclease H"/>
    <property type="match status" value="1"/>
</dbReference>
<evidence type="ECO:0000256" key="1">
    <source>
        <dbReference type="SAM" id="MobiDB-lite"/>
    </source>
</evidence>
<proteinExistence type="predicted"/>
<dbReference type="RefSeq" id="WP_074982298.1">
    <property type="nucleotide sequence ID" value="NZ_CADFGN010000007.1"/>
</dbReference>
<sequence length="736" mass="82313">MQVLLKNDIFNGNDGCQYRVVKTSSPTSGWVVNLSKAHSWPVERDFGVLRSHSQFDAKSTTCSKSPDFAFYSENARNRANAAYEAIKPLLLNADGSENADILDGTKRNRLVRARAEELGISKTTIYKYLNKWWSQGQSKYVLIPGSARNGLNQTSGTSGRGRTPEYGRYNVFQMGTEDIKRAKDFIEKRYIKKEHASLKGVHIDLIAKHYSFRDGNGDLVKRPEGEHPSIHQFRHILKTCFTPEDVKRGKKGDKNFDRENKPMTGSSLEEAVAPGHIYEIDATVFDIFLVAEANRHCIIGKPTLYLIHDRKTRLIVGFYLGLENASWTGAMLAILSIAEDKHALCEKYGHPYDPAHWPANGIFPAKFLGDRGEMASRNSDRICDGMEAIISNTQSLLPIGKGVVEAGFHAAHCAIKDLAPGYEPPMEAVKRRGTKYHLDAALTVEECTSLILGQVIKHNTTVMKNYPLSPAQVLSGWNAIPIQLWKKEVEHNGCAGANYTYDYLHLQLLPRTTDAPKSKKAKVTQQGIEFENCVYKSVDDDPTVRQWMVNAGLGKAPEVHCSYDLRLVDYIIVHSKGRTFKCKLAKDSARFSGYSFAEVEYVLAEEKRAEKLLEDGANQAEMNRRQRAEAIVTRAKAATKQARTGGARSARKADTAAERNAEKSRRRRAETTLPPTSSELKPVRNVITLHPSDHVGVGAHQQPRTLVEAAAERPRSPIDNLLRRKAQEKTHELTHL</sequence>
<dbReference type="GO" id="GO:0003676">
    <property type="term" value="F:nucleic acid binding"/>
    <property type="evidence" value="ECO:0007669"/>
    <property type="project" value="InterPro"/>
</dbReference>
<dbReference type="Proteomes" id="UP000183529">
    <property type="component" value="Unassembled WGS sequence"/>
</dbReference>
<organism evidence="2 3">
    <name type="scientific">Paraburkholderia tropica</name>
    <dbReference type="NCBI Taxonomy" id="92647"/>
    <lineage>
        <taxon>Bacteria</taxon>
        <taxon>Pseudomonadati</taxon>
        <taxon>Pseudomonadota</taxon>
        <taxon>Betaproteobacteria</taxon>
        <taxon>Burkholderiales</taxon>
        <taxon>Burkholderiaceae</taxon>
        <taxon>Paraburkholderia</taxon>
    </lineage>
</organism>
<accession>A0AAQ1GDE8</accession>
<evidence type="ECO:0000313" key="3">
    <source>
        <dbReference type="Proteomes" id="UP000183529"/>
    </source>
</evidence>
<gene>
    <name evidence="2" type="ORF">SAMN05216550_10451</name>
</gene>
<feature type="compositionally biased region" description="Low complexity" evidence="1">
    <location>
        <begin position="636"/>
        <end position="648"/>
    </location>
</feature>
<name>A0AAQ1GDE8_9BURK</name>
<reference evidence="2 3" key="1">
    <citation type="submission" date="2016-10" db="EMBL/GenBank/DDBJ databases">
        <authorList>
            <person name="Varghese N."/>
            <person name="Submissions S."/>
        </authorList>
    </citation>
    <scope>NUCLEOTIDE SEQUENCE [LARGE SCALE GENOMIC DNA]</scope>
    <source>
        <strain evidence="2 3">LMG 22274</strain>
    </source>
</reference>
<feature type="region of interest" description="Disordered" evidence="1">
    <location>
        <begin position="636"/>
        <end position="684"/>
    </location>
</feature>
<feature type="compositionally biased region" description="Basic and acidic residues" evidence="1">
    <location>
        <begin position="651"/>
        <end position="663"/>
    </location>
</feature>
<comment type="caution">
    <text evidence="2">The sequence shown here is derived from an EMBL/GenBank/DDBJ whole genome shotgun (WGS) entry which is preliminary data.</text>
</comment>
<protein>
    <submittedName>
        <fullName evidence="2">Uncharacterized protein</fullName>
    </submittedName>
</protein>
<dbReference type="EMBL" id="FNZM01000004">
    <property type="protein sequence ID" value="SEJ33513.1"/>
    <property type="molecule type" value="Genomic_DNA"/>
</dbReference>
<dbReference type="AlphaFoldDB" id="A0AAQ1GDE8"/>
<dbReference type="InterPro" id="IPR036397">
    <property type="entry name" value="RNaseH_sf"/>
</dbReference>